<dbReference type="PANTHER" id="PTHR43303:SF4">
    <property type="entry name" value="NADPH DEHYDROGENASE C23G7.10C-RELATED"/>
    <property type="match status" value="1"/>
</dbReference>
<evidence type="ECO:0000256" key="4">
    <source>
        <dbReference type="ARBA" id="ARBA00022857"/>
    </source>
</evidence>
<evidence type="ECO:0000256" key="2">
    <source>
        <dbReference type="ARBA" id="ARBA00022630"/>
    </source>
</evidence>
<evidence type="ECO:0000256" key="3">
    <source>
        <dbReference type="ARBA" id="ARBA00022643"/>
    </source>
</evidence>
<accession>A0ABW8TF51</accession>
<keyword evidence="4" id="KW-0521">NADP</keyword>
<feature type="domain" description="NADH:flavin oxidoreductase/NADH oxidase N-terminal" evidence="6">
    <location>
        <begin position="116"/>
        <end position="310"/>
    </location>
</feature>
<evidence type="ECO:0000256" key="1">
    <source>
        <dbReference type="ARBA" id="ARBA00001917"/>
    </source>
</evidence>
<feature type="domain" description="NADH:flavin oxidoreductase/NADH oxidase N-terminal" evidence="6">
    <location>
        <begin position="6"/>
        <end position="103"/>
    </location>
</feature>
<dbReference type="Proteomes" id="UP001623592">
    <property type="component" value="Unassembled WGS sequence"/>
</dbReference>
<dbReference type="SUPFAM" id="SSF51395">
    <property type="entry name" value="FMN-linked oxidoreductases"/>
    <property type="match status" value="1"/>
</dbReference>
<evidence type="ECO:0000256" key="5">
    <source>
        <dbReference type="ARBA" id="ARBA00023002"/>
    </source>
</evidence>
<keyword evidence="2" id="KW-0285">Flavoprotein</keyword>
<evidence type="ECO:0000259" key="6">
    <source>
        <dbReference type="Pfam" id="PF00724"/>
    </source>
</evidence>
<dbReference type="EMBL" id="JBJIAA010000009">
    <property type="protein sequence ID" value="MFL0251136.1"/>
    <property type="molecule type" value="Genomic_DNA"/>
</dbReference>
<dbReference type="RefSeq" id="WP_406787792.1">
    <property type="nucleotide sequence ID" value="NZ_JBJIAA010000009.1"/>
</dbReference>
<comment type="caution">
    <text evidence="7">The sequence shown here is derived from an EMBL/GenBank/DDBJ whole genome shotgun (WGS) entry which is preliminary data.</text>
</comment>
<evidence type="ECO:0000313" key="8">
    <source>
        <dbReference type="Proteomes" id="UP001623592"/>
    </source>
</evidence>
<dbReference type="InterPro" id="IPR001155">
    <property type="entry name" value="OxRdtase_FMN_N"/>
</dbReference>
<dbReference type="Pfam" id="PF00724">
    <property type="entry name" value="Oxidored_FMN"/>
    <property type="match status" value="2"/>
</dbReference>
<organism evidence="7 8">
    <name type="scientific">Clostridium neuense</name>
    <dbReference type="NCBI Taxonomy" id="1728934"/>
    <lineage>
        <taxon>Bacteria</taxon>
        <taxon>Bacillati</taxon>
        <taxon>Bacillota</taxon>
        <taxon>Clostridia</taxon>
        <taxon>Eubacteriales</taxon>
        <taxon>Clostridiaceae</taxon>
        <taxon>Clostridium</taxon>
    </lineage>
</organism>
<name>A0ABW8TF51_9CLOT</name>
<sequence length="339" mass="38445">MANIMESIRIRNVEFKNRIVMAPMVRFGWPSSNGFMGEKLINHYKEAADKEVGFVIMQALSVSEERTGKGRAGVFLNSHADYLGKIAGEYRKNETRLFAQLAYPTTGYGTDDCIDVNRLSKEKLTYIRDLFIKSAKICEKAGLNGIELHGAHRFFLNMITSPISNSRDDKYGCDLNGRITLVKEIVEGIKSCVKDNFIVCYRMGWNKDLDTDISTAKALQSVGVDILHSSSGIKDENEIKIPEDFQYNDVVYIGTQIKKKLNIPVIVVNDIRTICRGNYLVENNLCDFAAYGKPFLADLNFVKKSLENRNYEACFKCKECKWFVDGNKCPSQIKLGRKF</sequence>
<dbReference type="PANTHER" id="PTHR43303">
    <property type="entry name" value="NADPH DEHYDROGENASE C23G7.10C-RELATED"/>
    <property type="match status" value="1"/>
</dbReference>
<evidence type="ECO:0000313" key="7">
    <source>
        <dbReference type="EMBL" id="MFL0251136.1"/>
    </source>
</evidence>
<keyword evidence="5" id="KW-0560">Oxidoreductase</keyword>
<gene>
    <name evidence="7" type="ORF">ACJDT4_11935</name>
</gene>
<protein>
    <submittedName>
        <fullName evidence="7">tRNA-dihydrouridine synthase</fullName>
    </submittedName>
</protein>
<dbReference type="InterPro" id="IPR044152">
    <property type="entry name" value="YqjM-like"/>
</dbReference>
<comment type="cofactor">
    <cofactor evidence="1">
        <name>FMN</name>
        <dbReference type="ChEBI" id="CHEBI:58210"/>
    </cofactor>
</comment>
<reference evidence="7 8" key="1">
    <citation type="submission" date="2024-11" db="EMBL/GenBank/DDBJ databases">
        <authorList>
            <person name="Heng Y.C."/>
            <person name="Lim A.C.H."/>
            <person name="Lee J.K.Y."/>
            <person name="Kittelmann S."/>
        </authorList>
    </citation>
    <scope>NUCLEOTIDE SEQUENCE [LARGE SCALE GENOMIC DNA]</scope>
    <source>
        <strain evidence="7 8">WILCCON 0114</strain>
    </source>
</reference>
<keyword evidence="3" id="KW-0288">FMN</keyword>
<proteinExistence type="predicted"/>
<keyword evidence="8" id="KW-1185">Reference proteome</keyword>
<dbReference type="Gene3D" id="3.20.20.70">
    <property type="entry name" value="Aldolase class I"/>
    <property type="match status" value="1"/>
</dbReference>
<dbReference type="InterPro" id="IPR013785">
    <property type="entry name" value="Aldolase_TIM"/>
</dbReference>